<protein>
    <submittedName>
        <fullName evidence="1">Uncharacterized protein</fullName>
    </submittedName>
</protein>
<reference evidence="1" key="1">
    <citation type="journal article" date="2022" name="bioRxiv">
        <title>Sequencing and chromosome-scale assembly of the giantPleurodeles waltlgenome.</title>
        <authorList>
            <person name="Brown T."/>
            <person name="Elewa A."/>
            <person name="Iarovenko S."/>
            <person name="Subramanian E."/>
            <person name="Araus A.J."/>
            <person name="Petzold A."/>
            <person name="Susuki M."/>
            <person name="Suzuki K.-i.T."/>
            <person name="Hayashi T."/>
            <person name="Toyoda A."/>
            <person name="Oliveira C."/>
            <person name="Osipova E."/>
            <person name="Leigh N.D."/>
            <person name="Simon A."/>
            <person name="Yun M.H."/>
        </authorList>
    </citation>
    <scope>NUCLEOTIDE SEQUENCE</scope>
    <source>
        <strain evidence="1">20211129_DDA</strain>
        <tissue evidence="1">Liver</tissue>
    </source>
</reference>
<proteinExistence type="predicted"/>
<gene>
    <name evidence="1" type="ORF">NDU88_007181</name>
</gene>
<name>A0AAV7MPJ2_PLEWA</name>
<keyword evidence="2" id="KW-1185">Reference proteome</keyword>
<dbReference type="EMBL" id="JANPWB010000014">
    <property type="protein sequence ID" value="KAJ1102125.1"/>
    <property type="molecule type" value="Genomic_DNA"/>
</dbReference>
<accession>A0AAV7MPJ2</accession>
<evidence type="ECO:0000313" key="2">
    <source>
        <dbReference type="Proteomes" id="UP001066276"/>
    </source>
</evidence>
<comment type="caution">
    <text evidence="1">The sequence shown here is derived from an EMBL/GenBank/DDBJ whole genome shotgun (WGS) entry which is preliminary data.</text>
</comment>
<evidence type="ECO:0000313" key="1">
    <source>
        <dbReference type="EMBL" id="KAJ1102125.1"/>
    </source>
</evidence>
<sequence length="149" mass="16140">MPRAAPALQWEQWIRCDISGVAIHPTADLRFEGICGRAAPRCGIQSACGAPSRTCPAISGTFNPDVIETNARLDGPRSSREAQGVVEEEQYFFVGQGSQEEGDASDPPSVNLDLERLKDASGLDTPLEWELLPPECIPPPQITPYHSVI</sequence>
<organism evidence="1 2">
    <name type="scientific">Pleurodeles waltl</name>
    <name type="common">Iberian ribbed newt</name>
    <dbReference type="NCBI Taxonomy" id="8319"/>
    <lineage>
        <taxon>Eukaryota</taxon>
        <taxon>Metazoa</taxon>
        <taxon>Chordata</taxon>
        <taxon>Craniata</taxon>
        <taxon>Vertebrata</taxon>
        <taxon>Euteleostomi</taxon>
        <taxon>Amphibia</taxon>
        <taxon>Batrachia</taxon>
        <taxon>Caudata</taxon>
        <taxon>Salamandroidea</taxon>
        <taxon>Salamandridae</taxon>
        <taxon>Pleurodelinae</taxon>
        <taxon>Pleurodeles</taxon>
    </lineage>
</organism>
<dbReference type="Proteomes" id="UP001066276">
    <property type="component" value="Chromosome 10"/>
</dbReference>
<dbReference type="AlphaFoldDB" id="A0AAV7MPJ2"/>